<proteinExistence type="predicted"/>
<protein>
    <submittedName>
        <fullName evidence="2">Uncharacterized protein</fullName>
    </submittedName>
</protein>
<dbReference type="EMBL" id="VSSQ01000089">
    <property type="protein sequence ID" value="MPL75570.1"/>
    <property type="molecule type" value="Genomic_DNA"/>
</dbReference>
<evidence type="ECO:0000313" key="2">
    <source>
        <dbReference type="EMBL" id="MPL75570.1"/>
    </source>
</evidence>
<dbReference type="AlphaFoldDB" id="A0A644U9F8"/>
<evidence type="ECO:0000256" key="1">
    <source>
        <dbReference type="SAM" id="MobiDB-lite"/>
    </source>
</evidence>
<comment type="caution">
    <text evidence="2">The sequence shown here is derived from an EMBL/GenBank/DDBJ whole genome shotgun (WGS) entry which is preliminary data.</text>
</comment>
<gene>
    <name evidence="2" type="ORF">SDC9_21396</name>
</gene>
<accession>A0A644U9F8</accession>
<feature type="region of interest" description="Disordered" evidence="1">
    <location>
        <begin position="145"/>
        <end position="168"/>
    </location>
</feature>
<sequence length="210" mass="22688">MRGRVLGKRALDLLEHCLALGAADLVDLGQHHLEGHRRAVEQRQDFVIDLLHAVARVDQHEGAAQVHPAREIGLEQILPLLHHRHRRLGKAIARKVDEIGPAGGGEEVDLLRAPGRVRGAGKVLAVRQRVDERGFAHVRAAGKADLDPVGGRHPRHRDDALQEVDGGGKQQPALLAGEIVGLGGEGELHLHQRISTVSPRAISPPRVTVA</sequence>
<name>A0A644U9F8_9ZZZZ</name>
<organism evidence="2">
    <name type="scientific">bioreactor metagenome</name>
    <dbReference type="NCBI Taxonomy" id="1076179"/>
    <lineage>
        <taxon>unclassified sequences</taxon>
        <taxon>metagenomes</taxon>
        <taxon>ecological metagenomes</taxon>
    </lineage>
</organism>
<reference evidence="2" key="1">
    <citation type="submission" date="2019-08" db="EMBL/GenBank/DDBJ databases">
        <authorList>
            <person name="Kucharzyk K."/>
            <person name="Murdoch R.W."/>
            <person name="Higgins S."/>
            <person name="Loffler F."/>
        </authorList>
    </citation>
    <scope>NUCLEOTIDE SEQUENCE</scope>
</reference>